<organism evidence="1 2">
    <name type="scientific">Fusarium torreyae</name>
    <dbReference type="NCBI Taxonomy" id="1237075"/>
    <lineage>
        <taxon>Eukaryota</taxon>
        <taxon>Fungi</taxon>
        <taxon>Dikarya</taxon>
        <taxon>Ascomycota</taxon>
        <taxon>Pezizomycotina</taxon>
        <taxon>Sordariomycetes</taxon>
        <taxon>Hypocreomycetidae</taxon>
        <taxon>Hypocreales</taxon>
        <taxon>Nectriaceae</taxon>
        <taxon>Fusarium</taxon>
    </lineage>
</organism>
<comment type="caution">
    <text evidence="1">The sequence shown here is derived from an EMBL/GenBank/DDBJ whole genome shotgun (WGS) entry which is preliminary data.</text>
</comment>
<dbReference type="OrthoDB" id="4158087at2759"/>
<name>A0A9W8V809_9HYPO</name>
<keyword evidence="2" id="KW-1185">Reference proteome</keyword>
<evidence type="ECO:0000313" key="1">
    <source>
        <dbReference type="EMBL" id="KAJ4248122.1"/>
    </source>
</evidence>
<sequence>MTEAYISRRRGEVDMPLKSLRHFAESLRLIRLELSSNDGPPESSLGAIISLAIHATLIGNLDESRIHLNALKHIIENRASGLNGLCADAPEVGNKVRRTDLDLALMAGTPTLFGSHSVSPAIPYVVPLNLRERNVSHE</sequence>
<evidence type="ECO:0000313" key="2">
    <source>
        <dbReference type="Proteomes" id="UP001152049"/>
    </source>
</evidence>
<accession>A0A9W8V809</accession>
<proteinExistence type="predicted"/>
<gene>
    <name evidence="1" type="ORF">NW762_012892</name>
</gene>
<dbReference type="Proteomes" id="UP001152049">
    <property type="component" value="Unassembled WGS sequence"/>
</dbReference>
<dbReference type="EMBL" id="JAOQAZ010000037">
    <property type="protein sequence ID" value="KAJ4248122.1"/>
    <property type="molecule type" value="Genomic_DNA"/>
</dbReference>
<dbReference type="AlphaFoldDB" id="A0A9W8V809"/>
<reference evidence="1" key="1">
    <citation type="submission" date="2022-09" db="EMBL/GenBank/DDBJ databases">
        <title>Fusarium specimens isolated from Avocado Roots.</title>
        <authorList>
            <person name="Stajich J."/>
            <person name="Roper C."/>
            <person name="Heimlech-Rivalta G."/>
        </authorList>
    </citation>
    <scope>NUCLEOTIDE SEQUENCE</scope>
    <source>
        <strain evidence="1">CF00136</strain>
    </source>
</reference>
<protein>
    <submittedName>
        <fullName evidence="1">Uncharacterized protein</fullName>
    </submittedName>
</protein>